<dbReference type="GO" id="GO:0005737">
    <property type="term" value="C:cytoplasm"/>
    <property type="evidence" value="ECO:0000318"/>
    <property type="project" value="GO_Central"/>
</dbReference>
<dbReference type="FunFam" id="1.10.220.10:FF:000021">
    <property type="entry name" value="annexin D4"/>
    <property type="match status" value="1"/>
</dbReference>
<dbReference type="InterPro" id="IPR001464">
    <property type="entry name" value="Annexin"/>
</dbReference>
<dbReference type="Gramene" id="EOY19964">
    <property type="protein sequence ID" value="EOY19964"/>
    <property type="gene ID" value="TCM_045367"/>
</dbReference>
<keyword evidence="2" id="KW-0677">Repeat</keyword>
<organism evidence="6 7">
    <name type="scientific">Theobroma cacao</name>
    <name type="common">Cacao</name>
    <name type="synonym">Cocoa</name>
    <dbReference type="NCBI Taxonomy" id="3641"/>
    <lineage>
        <taxon>Eukaryota</taxon>
        <taxon>Viridiplantae</taxon>
        <taxon>Streptophyta</taxon>
        <taxon>Embryophyta</taxon>
        <taxon>Tracheophyta</taxon>
        <taxon>Spermatophyta</taxon>
        <taxon>Magnoliopsida</taxon>
        <taxon>eudicotyledons</taxon>
        <taxon>Gunneridae</taxon>
        <taxon>Pentapetalae</taxon>
        <taxon>rosids</taxon>
        <taxon>malvids</taxon>
        <taxon>Malvales</taxon>
        <taxon>Malvaceae</taxon>
        <taxon>Byttnerioideae</taxon>
        <taxon>Theobroma</taxon>
    </lineage>
</organism>
<dbReference type="FunCoup" id="A0A061FYR7">
    <property type="interactions" value="100"/>
</dbReference>
<evidence type="ECO:0000313" key="6">
    <source>
        <dbReference type="EMBL" id="EOY19964.1"/>
    </source>
</evidence>
<keyword evidence="1" id="KW-0479">Metal-binding</keyword>
<evidence type="ECO:0000256" key="3">
    <source>
        <dbReference type="ARBA" id="ARBA00022837"/>
    </source>
</evidence>
<dbReference type="PROSITE" id="PS51897">
    <property type="entry name" value="ANNEXIN_2"/>
    <property type="match status" value="2"/>
</dbReference>
<accession>A0A061FYR7</accession>
<dbReference type="InterPro" id="IPR037104">
    <property type="entry name" value="Annexin_sf"/>
</dbReference>
<dbReference type="FunFam" id="1.10.220.10:FF:000006">
    <property type="entry name" value="Annexin"/>
    <property type="match status" value="1"/>
</dbReference>
<evidence type="ECO:0000313" key="7">
    <source>
        <dbReference type="Proteomes" id="UP000026915"/>
    </source>
</evidence>
<keyword evidence="5" id="KW-0111">Calcium/phospholipid-binding</keyword>
<keyword evidence="3" id="KW-0106">Calcium</keyword>
<evidence type="ECO:0000256" key="4">
    <source>
        <dbReference type="ARBA" id="ARBA00023216"/>
    </source>
</evidence>
<reference evidence="6 7" key="1">
    <citation type="journal article" date="2013" name="Genome Biol.">
        <title>The genome sequence of the most widely cultivated cacao type and its use to identify candidate genes regulating pod color.</title>
        <authorList>
            <person name="Motamayor J.C."/>
            <person name="Mockaitis K."/>
            <person name="Schmutz J."/>
            <person name="Haiminen N."/>
            <person name="Iii D.L."/>
            <person name="Cornejo O."/>
            <person name="Findley S.D."/>
            <person name="Zheng P."/>
            <person name="Utro F."/>
            <person name="Royaert S."/>
            <person name="Saski C."/>
            <person name="Jenkins J."/>
            <person name="Podicheti R."/>
            <person name="Zhao M."/>
            <person name="Scheffler B.E."/>
            <person name="Stack J.C."/>
            <person name="Feltus F.A."/>
            <person name="Mustiga G.M."/>
            <person name="Amores F."/>
            <person name="Phillips W."/>
            <person name="Marelli J.P."/>
            <person name="May G.D."/>
            <person name="Shapiro H."/>
            <person name="Ma J."/>
            <person name="Bustamante C.D."/>
            <person name="Schnell R.J."/>
            <person name="Main D."/>
            <person name="Gilbert D."/>
            <person name="Parida L."/>
            <person name="Kuhn D.N."/>
        </authorList>
    </citation>
    <scope>NUCLEOTIDE SEQUENCE [LARGE SCALE GENOMIC DNA]</scope>
    <source>
        <strain evidence="7">cv. Matina 1-6</strain>
    </source>
</reference>
<keyword evidence="4" id="KW-0041">Annexin</keyword>
<dbReference type="SUPFAM" id="SSF47874">
    <property type="entry name" value="Annexin"/>
    <property type="match status" value="1"/>
</dbReference>
<sequence>MGHPAEVEVLSKALSGIGVDEKSLVSILNKSHHEHKRSIRRGCSQFFFEDERQFERWNDDAIKTLKGEFKRFKDAVVLSLMHPWERDARLLKKALKKGPQQYGVIVEIACTRSSEQLLGARKAYHSLFERSIEEDLAAHIKGSERKLLVALVSAYRYEGPKVKEDTAKSEAKALLNAIKNADKRRLIEDEEVIRILTTRSKPHLKEVYEQYKKISGKSITEDFEAELFLKETIECLCTPHTYFTKQENLSIDCLSFQVFDTALRVDANEDAKKALTRLITTQEAGYFKGVSTKFAHKIEDRVKGAYKEVLLGVLARGEMNGQV</sequence>
<dbReference type="HOGENOM" id="CLU_025300_1_0_1"/>
<protein>
    <submittedName>
        <fullName evidence="6">Annexin 4, putative</fullName>
    </submittedName>
</protein>
<dbReference type="GO" id="GO:0009408">
    <property type="term" value="P:response to heat"/>
    <property type="evidence" value="ECO:0000318"/>
    <property type="project" value="GO_Central"/>
</dbReference>
<dbReference type="GO" id="GO:0001786">
    <property type="term" value="F:phosphatidylserine binding"/>
    <property type="evidence" value="ECO:0000318"/>
    <property type="project" value="GO_Central"/>
</dbReference>
<evidence type="ECO:0000256" key="5">
    <source>
        <dbReference type="ARBA" id="ARBA00023302"/>
    </source>
</evidence>
<dbReference type="OMA" id="HEFMRFK"/>
<dbReference type="InterPro" id="IPR018502">
    <property type="entry name" value="Annexin_repeat"/>
</dbReference>
<evidence type="ECO:0000256" key="1">
    <source>
        <dbReference type="ARBA" id="ARBA00022723"/>
    </source>
</evidence>
<keyword evidence="7" id="KW-1185">Reference proteome</keyword>
<dbReference type="AlphaFoldDB" id="A0A061FYR7"/>
<proteinExistence type="predicted"/>
<dbReference type="GO" id="GO:0009409">
    <property type="term" value="P:response to cold"/>
    <property type="evidence" value="ECO:0000318"/>
    <property type="project" value="GO_Central"/>
</dbReference>
<dbReference type="GO" id="GO:0009651">
    <property type="term" value="P:response to salt stress"/>
    <property type="evidence" value="ECO:0000318"/>
    <property type="project" value="GO_Central"/>
</dbReference>
<dbReference type="GO" id="GO:0005886">
    <property type="term" value="C:plasma membrane"/>
    <property type="evidence" value="ECO:0000318"/>
    <property type="project" value="GO_Central"/>
</dbReference>
<evidence type="ECO:0000256" key="2">
    <source>
        <dbReference type="ARBA" id="ARBA00022737"/>
    </source>
</evidence>
<dbReference type="GO" id="GO:0005544">
    <property type="term" value="F:calcium-dependent phospholipid binding"/>
    <property type="evidence" value="ECO:0000318"/>
    <property type="project" value="GO_Central"/>
</dbReference>
<dbReference type="GO" id="GO:0009414">
    <property type="term" value="P:response to water deprivation"/>
    <property type="evidence" value="ECO:0000318"/>
    <property type="project" value="GO_Central"/>
</dbReference>
<dbReference type="PANTHER" id="PTHR10502:SF196">
    <property type="entry name" value="ANNEXIN D4"/>
    <property type="match status" value="1"/>
</dbReference>
<dbReference type="GO" id="GO:0005509">
    <property type="term" value="F:calcium ion binding"/>
    <property type="evidence" value="ECO:0007669"/>
    <property type="project" value="InterPro"/>
</dbReference>
<dbReference type="PANTHER" id="PTHR10502">
    <property type="entry name" value="ANNEXIN"/>
    <property type="match status" value="1"/>
</dbReference>
<dbReference type="eggNOG" id="KOG0819">
    <property type="taxonomic scope" value="Eukaryota"/>
</dbReference>
<dbReference type="EMBL" id="CM001888">
    <property type="protein sequence ID" value="EOY19964.1"/>
    <property type="molecule type" value="Genomic_DNA"/>
</dbReference>
<dbReference type="Proteomes" id="UP000026915">
    <property type="component" value="Chromosome 10"/>
</dbReference>
<gene>
    <name evidence="6" type="ORF">TCM_045367</name>
</gene>
<dbReference type="Gene3D" id="1.10.220.10">
    <property type="entry name" value="Annexin"/>
    <property type="match status" value="2"/>
</dbReference>
<dbReference type="PRINTS" id="PR00196">
    <property type="entry name" value="ANNEXIN"/>
</dbReference>
<dbReference type="SMART" id="SM00335">
    <property type="entry name" value="ANX"/>
    <property type="match status" value="2"/>
</dbReference>
<dbReference type="InParanoid" id="A0A061FYR7"/>
<name>A0A061FYR7_THECC</name>
<dbReference type="Pfam" id="PF00191">
    <property type="entry name" value="Annexin"/>
    <property type="match status" value="2"/>
</dbReference>